<evidence type="ECO:0000313" key="7">
    <source>
        <dbReference type="EMBL" id="EFJ46264.1"/>
    </source>
</evidence>
<dbReference type="PROSITE" id="PS51221">
    <property type="entry name" value="TTL"/>
    <property type="match status" value="1"/>
</dbReference>
<gene>
    <name evidence="7" type="ORF">VOLCADRAFT_93371</name>
</gene>
<dbReference type="PANTHER" id="PTHR12241:SF145">
    <property type="entry name" value="TUBULIN POLYGLUTAMYLASE TTLL5"/>
    <property type="match status" value="1"/>
</dbReference>
<dbReference type="AlphaFoldDB" id="D8U1Y3"/>
<feature type="compositionally biased region" description="Gly residues" evidence="6">
    <location>
        <begin position="846"/>
        <end position="857"/>
    </location>
</feature>
<feature type="compositionally biased region" description="Low complexity" evidence="6">
    <location>
        <begin position="858"/>
        <end position="867"/>
    </location>
</feature>
<reference evidence="7 8" key="1">
    <citation type="journal article" date="2010" name="Science">
        <title>Genomic analysis of organismal complexity in the multicellular green alga Volvox carteri.</title>
        <authorList>
            <person name="Prochnik S.E."/>
            <person name="Umen J."/>
            <person name="Nedelcu A.M."/>
            <person name="Hallmann A."/>
            <person name="Miller S.M."/>
            <person name="Nishii I."/>
            <person name="Ferris P."/>
            <person name="Kuo A."/>
            <person name="Mitros T."/>
            <person name="Fritz-Laylin L.K."/>
            <person name="Hellsten U."/>
            <person name="Chapman J."/>
            <person name="Simakov O."/>
            <person name="Rensing S.A."/>
            <person name="Terry A."/>
            <person name="Pangilinan J."/>
            <person name="Kapitonov V."/>
            <person name="Jurka J."/>
            <person name="Salamov A."/>
            <person name="Shapiro H."/>
            <person name="Schmutz J."/>
            <person name="Grimwood J."/>
            <person name="Lindquist E."/>
            <person name="Lucas S."/>
            <person name="Grigoriev I.V."/>
            <person name="Schmitt R."/>
            <person name="Kirk D."/>
            <person name="Rokhsar D.S."/>
        </authorList>
    </citation>
    <scope>NUCLEOTIDE SEQUENCE [LARGE SCALE GENOMIC DNA]</scope>
    <source>
        <strain evidence="8">f. Nagariensis / Eve</strain>
    </source>
</reference>
<feature type="region of interest" description="Disordered" evidence="6">
    <location>
        <begin position="555"/>
        <end position="583"/>
    </location>
</feature>
<comment type="catalytic activity">
    <reaction evidence="5">
        <text>L-glutamyl-[protein] + L-glutamate + ATP = gamma-L-glutamyl-L-glutamyl-[protein] + ADP + phosphate + H(+)</text>
        <dbReference type="Rhea" id="RHEA:60144"/>
        <dbReference type="Rhea" id="RHEA-COMP:10208"/>
        <dbReference type="Rhea" id="RHEA-COMP:15517"/>
        <dbReference type="ChEBI" id="CHEBI:15378"/>
        <dbReference type="ChEBI" id="CHEBI:29973"/>
        <dbReference type="ChEBI" id="CHEBI:29985"/>
        <dbReference type="ChEBI" id="CHEBI:30616"/>
        <dbReference type="ChEBI" id="CHEBI:43474"/>
        <dbReference type="ChEBI" id="CHEBI:143622"/>
        <dbReference type="ChEBI" id="CHEBI:456216"/>
    </reaction>
    <physiologicalReaction direction="left-to-right" evidence="5">
        <dbReference type="Rhea" id="RHEA:60145"/>
    </physiologicalReaction>
</comment>
<evidence type="ECO:0000256" key="6">
    <source>
        <dbReference type="SAM" id="MobiDB-lite"/>
    </source>
</evidence>
<organism evidence="8">
    <name type="scientific">Volvox carteri f. nagariensis</name>
    <dbReference type="NCBI Taxonomy" id="3068"/>
    <lineage>
        <taxon>Eukaryota</taxon>
        <taxon>Viridiplantae</taxon>
        <taxon>Chlorophyta</taxon>
        <taxon>core chlorophytes</taxon>
        <taxon>Chlorophyceae</taxon>
        <taxon>CS clade</taxon>
        <taxon>Chlamydomonadales</taxon>
        <taxon>Volvocaceae</taxon>
        <taxon>Volvox</taxon>
    </lineage>
</organism>
<feature type="region of interest" description="Disordered" evidence="6">
    <location>
        <begin position="827"/>
        <end position="889"/>
    </location>
</feature>
<dbReference type="eggNOG" id="KOG2156">
    <property type="taxonomic scope" value="Eukaryota"/>
</dbReference>
<feature type="compositionally biased region" description="Low complexity" evidence="6">
    <location>
        <begin position="754"/>
        <end position="763"/>
    </location>
</feature>
<evidence type="ECO:0000256" key="1">
    <source>
        <dbReference type="ARBA" id="ARBA00022598"/>
    </source>
</evidence>
<sequence>MVVGGLLVVLGINGEQEAYGEAAFDFIPRSYMLPSQYWIWRSWTQLSASPSDLPWVLKANDHRGRGVRVMRQWQAQRQALRGGGPQAKGDAATQKGFVLVQSYVRRQFLYDNRPSYLRLWVVVTSIHPLRAYLFRGGVLVFGDKLGSSGGGRGGGIGGATTAAAAAAVAATGGAMAAATGSEHGRRQLLQPLLRSPRLEAEEVQGNRIQTPLDKLPLAAAAAAASASAGGTAHGRRRHLEQQQQREAMDRSGGRAARQEPHHVSGKTPHYELHHVNYWTIAGEKLQPWTVGQLRHHAEATWPDDPRVFERAWEHARTSLGMVLASAAGRMRAAARGLAALEGCGFEVLGVDFLLNATFHPTLVELNALPSLARLRTAPGDPAYADAAGAGQAANASASPTTADATAAVAAAPFDLEKERFLHHALRLIGMPIGPPPVAGGDFHRNATSTAAAAAAAGGRGSGGGVTASLPSPPPSVGGVLRALAALLRPPNNDTTELQAFIRQHLPLDMAEAEAVLPRLRPLLCPVPASWGPAPGWPVLETTTAEAATVTAEAAGSAGTARAGRRLAADAGAPEEGEETRSAAEAEAGTLLYAAPEPLAEWQRRWRWLQSWWDRAGQVEGGSQLPRRIAARVGSSVTAAAAGAAAQNLVRRLGSQVEDVDVATATAAKPTTVAAAMATGIGADCGEGVPSSAGHWVSERGRLRTDSPVAMEVRSMPGAANSAESGDGDGNGGRNSRRRMLIHDALSGGAGGGSVASSSSTTAGKQETPQTPCQRRHCYDWDVLAAIADTEYELEQDLDFDPVFPMTAARNLNRAALEAARNGAAAAAAAPTAVGRKSRTKGPLPKAGGGGGGGGGGDSSSDGLIDSQGGDGGAVRPEKSAVLDSNPDSQTGLQRLQTGLGFVRESITAVNLDLVRSFRYMTTTPHVFASTTLPYSFIDAALDAFETVRRRLRQPGMCAAPYGSPPGKELWPLGQFNIARLQESNKDLMHNIIRNIHILEFTPHLYLPCLGRCYLTDNDTP</sequence>
<dbReference type="GeneID" id="9627221"/>
<feature type="compositionally biased region" description="Basic and acidic residues" evidence="6">
    <location>
        <begin position="246"/>
        <end position="268"/>
    </location>
</feature>
<keyword evidence="8" id="KW-1185">Reference proteome</keyword>
<evidence type="ECO:0000256" key="5">
    <source>
        <dbReference type="ARBA" id="ARBA00049274"/>
    </source>
</evidence>
<dbReference type="SUPFAM" id="SSF56059">
    <property type="entry name" value="Glutathione synthetase ATP-binding domain-like"/>
    <property type="match status" value="1"/>
</dbReference>
<dbReference type="RefSeq" id="XP_002952711.1">
    <property type="nucleotide sequence ID" value="XM_002952665.1"/>
</dbReference>
<feature type="region of interest" description="Disordered" evidence="6">
    <location>
        <begin position="683"/>
        <end position="772"/>
    </location>
</feature>
<dbReference type="Pfam" id="PF03133">
    <property type="entry name" value="TTL"/>
    <property type="match status" value="2"/>
</dbReference>
<dbReference type="InterPro" id="IPR004344">
    <property type="entry name" value="TTL/TTLL_fam"/>
</dbReference>
<dbReference type="Proteomes" id="UP000001058">
    <property type="component" value="Unassembled WGS sequence"/>
</dbReference>
<dbReference type="KEGG" id="vcn:VOLCADRAFT_93371"/>
<protein>
    <recommendedName>
        <fullName evidence="4">Tubulin--tyrosine ligase-like protein 5</fullName>
    </recommendedName>
</protein>
<dbReference type="GO" id="GO:0070740">
    <property type="term" value="F:tubulin-glutamic acid ligase activity"/>
    <property type="evidence" value="ECO:0007669"/>
    <property type="project" value="TreeGrafter"/>
</dbReference>
<dbReference type="GO" id="GO:0005524">
    <property type="term" value="F:ATP binding"/>
    <property type="evidence" value="ECO:0007669"/>
    <property type="project" value="UniProtKB-KW"/>
</dbReference>
<keyword evidence="2" id="KW-0547">Nucleotide-binding</keyword>
<evidence type="ECO:0000256" key="2">
    <source>
        <dbReference type="ARBA" id="ARBA00022741"/>
    </source>
</evidence>
<dbReference type="InParanoid" id="D8U1Y3"/>
<evidence type="ECO:0000256" key="3">
    <source>
        <dbReference type="ARBA" id="ARBA00022840"/>
    </source>
</evidence>
<evidence type="ECO:0000313" key="8">
    <source>
        <dbReference type="Proteomes" id="UP000001058"/>
    </source>
</evidence>
<evidence type="ECO:0000256" key="4">
    <source>
        <dbReference type="ARBA" id="ARBA00041448"/>
    </source>
</evidence>
<proteinExistence type="predicted"/>
<dbReference type="EMBL" id="GL378352">
    <property type="protein sequence ID" value="EFJ46264.1"/>
    <property type="molecule type" value="Genomic_DNA"/>
</dbReference>
<dbReference type="GO" id="GO:0015631">
    <property type="term" value="F:tubulin binding"/>
    <property type="evidence" value="ECO:0007669"/>
    <property type="project" value="TreeGrafter"/>
</dbReference>
<accession>D8U1Y3</accession>
<dbReference type="OrthoDB" id="202825at2759"/>
<dbReference type="Gene3D" id="3.30.470.20">
    <property type="entry name" value="ATP-grasp fold, B domain"/>
    <property type="match status" value="2"/>
</dbReference>
<feature type="region of interest" description="Disordered" evidence="6">
    <location>
        <begin position="226"/>
        <end position="268"/>
    </location>
</feature>
<dbReference type="GO" id="GO:0036064">
    <property type="term" value="C:ciliary basal body"/>
    <property type="evidence" value="ECO:0007669"/>
    <property type="project" value="TreeGrafter"/>
</dbReference>
<dbReference type="GO" id="GO:0000226">
    <property type="term" value="P:microtubule cytoskeleton organization"/>
    <property type="evidence" value="ECO:0007669"/>
    <property type="project" value="TreeGrafter"/>
</dbReference>
<keyword evidence="1" id="KW-0436">Ligase</keyword>
<dbReference type="PANTHER" id="PTHR12241">
    <property type="entry name" value="TUBULIN POLYGLUTAMYLASE"/>
    <property type="match status" value="1"/>
</dbReference>
<name>D8U1Y3_VOLCA</name>
<keyword evidence="3" id="KW-0067">ATP-binding</keyword>